<sequence length="263" mass="29099">MYNHFKRAKSTKHRRVFVGGRAARIRTSIETWANAPLEVQVPTTVKSNRVCADTSETAAVIEGDPMGTPIRVGTNLALGGVARTNLSNAASARIYVQIEECVPKLLQALCGAETDWAARTKAKEKKQWWLAVQAGNVVSRALSRASFDRHPSLLFAVWTWEDDEVVTASMLPRLHLSLNLGMFGMQTLYYNRGAGRVGAEEKKKKKKCRCKTEQNWSRTTMTSAGAGADADAEEEGEIGRMRSRHMERNGDQEDSGENQVMLG</sequence>
<accession>A0A6A5XBW0</accession>
<evidence type="ECO:0000256" key="1">
    <source>
        <dbReference type="SAM" id="MobiDB-lite"/>
    </source>
</evidence>
<keyword evidence="3" id="KW-1185">Reference proteome</keyword>
<feature type="compositionally biased region" description="Polar residues" evidence="1">
    <location>
        <begin position="213"/>
        <end position="223"/>
    </location>
</feature>
<dbReference type="EMBL" id="ML978076">
    <property type="protein sequence ID" value="KAF2010575.1"/>
    <property type="molecule type" value="Genomic_DNA"/>
</dbReference>
<feature type="region of interest" description="Disordered" evidence="1">
    <location>
        <begin position="212"/>
        <end position="263"/>
    </location>
</feature>
<name>A0A6A5XBW0_9PLEO</name>
<dbReference type="RefSeq" id="XP_033378914.1">
    <property type="nucleotide sequence ID" value="XM_033526198.1"/>
</dbReference>
<feature type="compositionally biased region" description="Basic and acidic residues" evidence="1">
    <location>
        <begin position="237"/>
        <end position="251"/>
    </location>
</feature>
<evidence type="ECO:0000313" key="2">
    <source>
        <dbReference type="EMBL" id="KAF2010575.1"/>
    </source>
</evidence>
<dbReference type="Proteomes" id="UP000799778">
    <property type="component" value="Unassembled WGS sequence"/>
</dbReference>
<protein>
    <submittedName>
        <fullName evidence="2">Uncharacterized protein</fullName>
    </submittedName>
</protein>
<evidence type="ECO:0000313" key="3">
    <source>
        <dbReference type="Proteomes" id="UP000799778"/>
    </source>
</evidence>
<organism evidence="2 3">
    <name type="scientific">Aaosphaeria arxii CBS 175.79</name>
    <dbReference type="NCBI Taxonomy" id="1450172"/>
    <lineage>
        <taxon>Eukaryota</taxon>
        <taxon>Fungi</taxon>
        <taxon>Dikarya</taxon>
        <taxon>Ascomycota</taxon>
        <taxon>Pezizomycotina</taxon>
        <taxon>Dothideomycetes</taxon>
        <taxon>Pleosporomycetidae</taxon>
        <taxon>Pleosporales</taxon>
        <taxon>Pleosporales incertae sedis</taxon>
        <taxon>Aaosphaeria</taxon>
    </lineage>
</organism>
<reference evidence="2" key="1">
    <citation type="journal article" date="2020" name="Stud. Mycol.">
        <title>101 Dothideomycetes genomes: a test case for predicting lifestyles and emergence of pathogens.</title>
        <authorList>
            <person name="Haridas S."/>
            <person name="Albert R."/>
            <person name="Binder M."/>
            <person name="Bloem J."/>
            <person name="Labutti K."/>
            <person name="Salamov A."/>
            <person name="Andreopoulos B."/>
            <person name="Baker S."/>
            <person name="Barry K."/>
            <person name="Bills G."/>
            <person name="Bluhm B."/>
            <person name="Cannon C."/>
            <person name="Castanera R."/>
            <person name="Culley D."/>
            <person name="Daum C."/>
            <person name="Ezra D."/>
            <person name="Gonzalez J."/>
            <person name="Henrissat B."/>
            <person name="Kuo A."/>
            <person name="Liang C."/>
            <person name="Lipzen A."/>
            <person name="Lutzoni F."/>
            <person name="Magnuson J."/>
            <person name="Mondo S."/>
            <person name="Nolan M."/>
            <person name="Ohm R."/>
            <person name="Pangilinan J."/>
            <person name="Park H.-J."/>
            <person name="Ramirez L."/>
            <person name="Alfaro M."/>
            <person name="Sun H."/>
            <person name="Tritt A."/>
            <person name="Yoshinaga Y."/>
            <person name="Zwiers L.-H."/>
            <person name="Turgeon B."/>
            <person name="Goodwin S."/>
            <person name="Spatafora J."/>
            <person name="Crous P."/>
            <person name="Grigoriev I."/>
        </authorList>
    </citation>
    <scope>NUCLEOTIDE SEQUENCE</scope>
    <source>
        <strain evidence="2">CBS 175.79</strain>
    </source>
</reference>
<dbReference type="AlphaFoldDB" id="A0A6A5XBW0"/>
<gene>
    <name evidence="2" type="ORF">BU24DRAFT_414147</name>
</gene>
<dbReference type="GeneID" id="54283595"/>
<proteinExistence type="predicted"/>